<evidence type="ECO:0000313" key="2">
    <source>
        <dbReference type="Proteomes" id="UP000626109"/>
    </source>
</evidence>
<dbReference type="Proteomes" id="UP000626109">
    <property type="component" value="Unassembled WGS sequence"/>
</dbReference>
<sequence length="77" mass="8347">PLYIKPIAWLLNRADVDPLSETELKRQEARVAKLSAELNFNSATAGREEGGGGLSGADLLDEKSDWYGELSGGQRSK</sequence>
<feature type="non-terminal residue" evidence="1">
    <location>
        <position position="77"/>
    </location>
</feature>
<protein>
    <submittedName>
        <fullName evidence="1">Uncharacterized protein</fullName>
    </submittedName>
</protein>
<dbReference type="AlphaFoldDB" id="A0A813I7E0"/>
<feature type="non-terminal residue" evidence="1">
    <location>
        <position position="1"/>
    </location>
</feature>
<proteinExistence type="predicted"/>
<accession>A0A813I7E0</accession>
<reference evidence="1" key="1">
    <citation type="submission" date="2021-02" db="EMBL/GenBank/DDBJ databases">
        <authorList>
            <person name="Dougan E. K."/>
            <person name="Rhodes N."/>
            <person name="Thang M."/>
            <person name="Chan C."/>
        </authorList>
    </citation>
    <scope>NUCLEOTIDE SEQUENCE</scope>
</reference>
<name>A0A813I7E0_POLGL</name>
<comment type="caution">
    <text evidence="1">The sequence shown here is derived from an EMBL/GenBank/DDBJ whole genome shotgun (WGS) entry which is preliminary data.</text>
</comment>
<evidence type="ECO:0000313" key="1">
    <source>
        <dbReference type="EMBL" id="CAE8646988.1"/>
    </source>
</evidence>
<organism evidence="1 2">
    <name type="scientific">Polarella glacialis</name>
    <name type="common">Dinoflagellate</name>
    <dbReference type="NCBI Taxonomy" id="89957"/>
    <lineage>
        <taxon>Eukaryota</taxon>
        <taxon>Sar</taxon>
        <taxon>Alveolata</taxon>
        <taxon>Dinophyceae</taxon>
        <taxon>Suessiales</taxon>
        <taxon>Suessiaceae</taxon>
        <taxon>Polarella</taxon>
    </lineage>
</organism>
<dbReference type="EMBL" id="CAJNNW010005001">
    <property type="protein sequence ID" value="CAE8646988.1"/>
    <property type="molecule type" value="Genomic_DNA"/>
</dbReference>
<gene>
    <name evidence="1" type="ORF">PGLA2088_LOCUS5295</name>
</gene>